<dbReference type="GO" id="GO:0007015">
    <property type="term" value="P:actin filament organization"/>
    <property type="evidence" value="ECO:0007669"/>
    <property type="project" value="TreeGrafter"/>
</dbReference>
<dbReference type="GO" id="GO:0006897">
    <property type="term" value="P:endocytosis"/>
    <property type="evidence" value="ECO:0007669"/>
    <property type="project" value="TreeGrafter"/>
</dbReference>
<dbReference type="Pfam" id="PF06017">
    <property type="entry name" value="Myosin_TH1"/>
    <property type="match status" value="1"/>
</dbReference>
<dbReference type="GO" id="GO:0005903">
    <property type="term" value="C:brush border"/>
    <property type="evidence" value="ECO:0007669"/>
    <property type="project" value="TreeGrafter"/>
</dbReference>
<dbReference type="InterPro" id="IPR010926">
    <property type="entry name" value="Myosin_TH1"/>
</dbReference>
<dbReference type="InterPro" id="IPR000048">
    <property type="entry name" value="IQ_motif_EF-hand-BS"/>
</dbReference>
<dbReference type="Proteomes" id="UP000694546">
    <property type="component" value="Chromosome 20"/>
</dbReference>
<dbReference type="GO" id="GO:0051015">
    <property type="term" value="F:actin filament binding"/>
    <property type="evidence" value="ECO:0007669"/>
    <property type="project" value="TreeGrafter"/>
</dbReference>
<dbReference type="GeneTree" id="ENSGT00940000155752"/>
<keyword evidence="6 7" id="KW-0009">Actin-binding</keyword>
<accession>A0A8C5AN26</accession>
<dbReference type="Pfam" id="PF00063">
    <property type="entry name" value="Myosin_head"/>
    <property type="match status" value="1"/>
</dbReference>
<evidence type="ECO:0000313" key="9">
    <source>
        <dbReference type="Ensembl" id="ENSGMOP00000034080.1"/>
    </source>
</evidence>
<dbReference type="Gene3D" id="1.20.58.530">
    <property type="match status" value="1"/>
</dbReference>
<dbReference type="GO" id="GO:0005886">
    <property type="term" value="C:plasma membrane"/>
    <property type="evidence" value="ECO:0007669"/>
    <property type="project" value="TreeGrafter"/>
</dbReference>
<feature type="region of interest" description="Actin-binding" evidence="7">
    <location>
        <begin position="569"/>
        <end position="591"/>
    </location>
</feature>
<dbReference type="Ensembl" id="ENSGMOT00000039285.1">
    <property type="protein sequence ID" value="ENSGMOP00000034080.1"/>
    <property type="gene ID" value="ENSGMOG00000001491.2"/>
</dbReference>
<feature type="binding site" evidence="7">
    <location>
        <begin position="105"/>
        <end position="112"/>
    </location>
    <ligand>
        <name>ATP</name>
        <dbReference type="ChEBI" id="CHEBI:30616"/>
    </ligand>
</feature>
<dbReference type="InterPro" id="IPR036961">
    <property type="entry name" value="Kinesin_motor_dom_sf"/>
</dbReference>
<dbReference type="GO" id="GO:0005524">
    <property type="term" value="F:ATP binding"/>
    <property type="evidence" value="ECO:0007669"/>
    <property type="project" value="UniProtKB-UniRule"/>
</dbReference>
<evidence type="ECO:0000256" key="4">
    <source>
        <dbReference type="ARBA" id="ARBA00023123"/>
    </source>
</evidence>
<keyword evidence="4 7" id="KW-0518">Myosin</keyword>
<dbReference type="Gene3D" id="3.40.850.10">
    <property type="entry name" value="Kinesin motor domain"/>
    <property type="match status" value="1"/>
</dbReference>
<keyword evidence="3 7" id="KW-0067">ATP-binding</keyword>
<dbReference type="GO" id="GO:0005516">
    <property type="term" value="F:calmodulin binding"/>
    <property type="evidence" value="ECO:0007669"/>
    <property type="project" value="UniProtKB-KW"/>
</dbReference>
<evidence type="ECO:0000256" key="2">
    <source>
        <dbReference type="ARBA" id="ARBA00022741"/>
    </source>
</evidence>
<dbReference type="InterPro" id="IPR036072">
    <property type="entry name" value="MYSc_Myo1"/>
</dbReference>
<keyword evidence="2 7" id="KW-0547">Nucleotide-binding</keyword>
<dbReference type="PRINTS" id="PR00193">
    <property type="entry name" value="MYOSINHEAVY"/>
</dbReference>
<dbReference type="PANTHER" id="PTHR13140:SF802">
    <property type="entry name" value="UNCONVENTIONAL MYOSIN-IB ISOFORM X1"/>
    <property type="match status" value="1"/>
</dbReference>
<dbReference type="Gene3D" id="1.10.10.820">
    <property type="match status" value="1"/>
</dbReference>
<evidence type="ECO:0000256" key="7">
    <source>
        <dbReference type="PROSITE-ProRule" id="PRU00782"/>
    </source>
</evidence>
<evidence type="ECO:0000313" key="10">
    <source>
        <dbReference type="Proteomes" id="UP000694546"/>
    </source>
</evidence>
<evidence type="ECO:0000256" key="3">
    <source>
        <dbReference type="ARBA" id="ARBA00022840"/>
    </source>
</evidence>
<evidence type="ECO:0000256" key="6">
    <source>
        <dbReference type="ARBA" id="ARBA00023203"/>
    </source>
</evidence>
<dbReference type="Gene3D" id="1.20.120.720">
    <property type="entry name" value="Myosin VI head, motor domain, U50 subdomain"/>
    <property type="match status" value="1"/>
</dbReference>
<protein>
    <recommendedName>
        <fullName evidence="8">Myosin motor domain-containing protein</fullName>
    </recommendedName>
</protein>
<dbReference type="SUPFAM" id="SSF52540">
    <property type="entry name" value="P-loop containing nucleoside triphosphate hydrolases"/>
    <property type="match status" value="1"/>
</dbReference>
<dbReference type="AlphaFoldDB" id="A0A8C5AN26"/>
<dbReference type="InterPro" id="IPR027417">
    <property type="entry name" value="P-loop_NTPase"/>
</dbReference>
<dbReference type="PANTHER" id="PTHR13140">
    <property type="entry name" value="MYOSIN"/>
    <property type="match status" value="1"/>
</dbReference>
<evidence type="ECO:0000256" key="1">
    <source>
        <dbReference type="ARBA" id="ARBA00008314"/>
    </source>
</evidence>
<evidence type="ECO:0000259" key="8">
    <source>
        <dbReference type="PROSITE" id="PS51456"/>
    </source>
</evidence>
<dbReference type="GO" id="GO:0016459">
    <property type="term" value="C:myosin complex"/>
    <property type="evidence" value="ECO:0007669"/>
    <property type="project" value="UniProtKB-KW"/>
</dbReference>
<comment type="similarity">
    <text evidence="1 7">Belongs to the TRAFAC class myosin-kinesin ATPase superfamily. Myosin family.</text>
</comment>
<dbReference type="InterPro" id="IPR001609">
    <property type="entry name" value="Myosin_head_motor_dom-like"/>
</dbReference>
<dbReference type="SMART" id="SM00015">
    <property type="entry name" value="IQ"/>
    <property type="match status" value="2"/>
</dbReference>
<dbReference type="GO" id="GO:0030048">
    <property type="term" value="P:actin filament-based movement"/>
    <property type="evidence" value="ECO:0007669"/>
    <property type="project" value="TreeGrafter"/>
</dbReference>
<keyword evidence="5 7" id="KW-0505">Motor protein</keyword>
<sequence>MEVKTSLLDNMIGVGDMVLLEPLTEDSFIENLRNRFDHNEIYTYIGSVVISMNPYRSLPIFTPEKVEEYRNRNFYELSPHIYALADEAYRSLRDQDKDQCILITGESGAGKTEASKLVMSYVAAVCGKGQEVNKVKEQLLQSNPVLEAFGNAKTVRNDNSSRFGKYMDIEFDFKGDPVGGVISNYLLEKSRVVKQPRGERNFHIFYQLLSGASDDTLRKLKLDRDFSKYNYLSLDSANVNGLDDAANFRTVRNAMQIVGFMEDEVQSVLELVAAVLKLGNIEFKPESRSNGYDESHLKEMCELLGIEQSVLERAFSYRTVEAKLEKVSTTLNVSQAYYARDALAKNLYSRLFSWLVTRINESIKAQSKTRHKVMGVLDIYGFEIFEDNSFEQFIINYCNEKLQQIFIELTLREEQEEYIREDIEWTNIEYFNNAVICDLIENNQNGILAMLDEECLRPGTVTDITFLDKLNTVCAEHQHFESRLSKNSKFLTDHSLPHSCFRIQHYAGKVLYRVEGFMDKNNDLLYRDLSQAMYKANHKLIKQLFPEGNPAKVNLKRPPTAGFQFKHSVGTLMRNLQTKNPNYIRCVKPNDKKAPRIFTDSLVRHQVAYLGLMENVRVRRAGYAYRQAYEPCLERYKMLCKQTWPHWKGPTREGVEVLMADLQVSTEEFAYGNSKIFIRNPRTLFSLEEKRRGCLENLAALIQKIYRGWKCRTHFLLLKRSQVVVAAWYRRYAARKILRELKHQKRCEEAATTIAAYWHGTQVLTQQHPLDQGGTTTPGTDTPSCRLFNNMQKYFLGLKRDLPSMSPIGGSWPTRPYRFLDTAHTELRSIFHHWRCKKYRSRFTDERKAVFEEKLQASEIFKDKKALYPSSVGQPFRGDYLEISKNPKYQKLSSAMDEKVLLADMVNKINRANGKVIPAPLSHEHGIPPEYSGDKGENTSPETIYIYFSIQGSAGATKGDFLLSSEHLIEIITKLRRTGATAVNHNHLDIDISDE</sequence>
<organism evidence="9 10">
    <name type="scientific">Gadus morhua</name>
    <name type="common">Atlantic cod</name>
    <dbReference type="NCBI Taxonomy" id="8049"/>
    <lineage>
        <taxon>Eukaryota</taxon>
        <taxon>Metazoa</taxon>
        <taxon>Chordata</taxon>
        <taxon>Craniata</taxon>
        <taxon>Vertebrata</taxon>
        <taxon>Euteleostomi</taxon>
        <taxon>Actinopterygii</taxon>
        <taxon>Neopterygii</taxon>
        <taxon>Teleostei</taxon>
        <taxon>Neoteleostei</taxon>
        <taxon>Acanthomorphata</taxon>
        <taxon>Zeiogadaria</taxon>
        <taxon>Gadariae</taxon>
        <taxon>Gadiformes</taxon>
        <taxon>Gadoidei</taxon>
        <taxon>Gadidae</taxon>
        <taxon>Gadus</taxon>
    </lineage>
</organism>
<dbReference type="Gene3D" id="1.20.5.190">
    <property type="match status" value="1"/>
</dbReference>
<dbReference type="GO" id="GO:0005902">
    <property type="term" value="C:microvillus"/>
    <property type="evidence" value="ECO:0007669"/>
    <property type="project" value="TreeGrafter"/>
</dbReference>
<keyword evidence="10" id="KW-1185">Reference proteome</keyword>
<reference evidence="9" key="1">
    <citation type="submission" date="2025-08" db="UniProtKB">
        <authorList>
            <consortium name="Ensembl"/>
        </authorList>
    </citation>
    <scope>IDENTIFICATION</scope>
</reference>
<dbReference type="GO" id="GO:0005938">
    <property type="term" value="C:cell cortex"/>
    <property type="evidence" value="ECO:0007669"/>
    <property type="project" value="UniProtKB-SubCell"/>
</dbReference>
<evidence type="ECO:0000256" key="5">
    <source>
        <dbReference type="ARBA" id="ARBA00023175"/>
    </source>
</evidence>
<name>A0A8C5AN26_GADMO</name>
<dbReference type="PROSITE" id="PS51456">
    <property type="entry name" value="MYOSIN_MOTOR"/>
    <property type="match status" value="1"/>
</dbReference>
<gene>
    <name evidence="9" type="primary">myo1b</name>
</gene>
<proteinExistence type="inferred from homology"/>
<dbReference type="CDD" id="cd01378">
    <property type="entry name" value="MYSc_Myo1"/>
    <property type="match status" value="1"/>
</dbReference>
<dbReference type="Gene3D" id="6.20.240.20">
    <property type="match status" value="1"/>
</dbReference>
<reference evidence="9" key="2">
    <citation type="submission" date="2025-09" db="UniProtKB">
        <authorList>
            <consortium name="Ensembl"/>
        </authorList>
    </citation>
    <scope>IDENTIFICATION</scope>
</reference>
<feature type="domain" description="Myosin motor" evidence="8">
    <location>
        <begin position="12"/>
        <end position="692"/>
    </location>
</feature>
<dbReference type="GO" id="GO:0000146">
    <property type="term" value="F:microfilament motor activity"/>
    <property type="evidence" value="ECO:0007669"/>
    <property type="project" value="TreeGrafter"/>
</dbReference>
<dbReference type="SMART" id="SM00242">
    <property type="entry name" value="MYSc"/>
    <property type="match status" value="1"/>
</dbReference>